<name>A0A2B5H6T4_9BACI</name>
<organism evidence="1 2">
    <name type="scientific">Bacillus pseudomycoides</name>
    <dbReference type="NCBI Taxonomy" id="64104"/>
    <lineage>
        <taxon>Bacteria</taxon>
        <taxon>Bacillati</taxon>
        <taxon>Bacillota</taxon>
        <taxon>Bacilli</taxon>
        <taxon>Bacillales</taxon>
        <taxon>Bacillaceae</taxon>
        <taxon>Bacillus</taxon>
        <taxon>Bacillus cereus group</taxon>
    </lineage>
</organism>
<evidence type="ECO:0000313" key="2">
    <source>
        <dbReference type="Proteomes" id="UP000219775"/>
    </source>
</evidence>
<accession>A0A2B5H6T4</accession>
<evidence type="ECO:0000313" key="1">
    <source>
        <dbReference type="EMBL" id="PEM73279.1"/>
    </source>
</evidence>
<protein>
    <submittedName>
        <fullName evidence="1">Uncharacterized protein</fullName>
    </submittedName>
</protein>
<comment type="caution">
    <text evidence="1">The sequence shown here is derived from an EMBL/GenBank/DDBJ whole genome shotgun (WGS) entry which is preliminary data.</text>
</comment>
<gene>
    <name evidence="1" type="ORF">CN613_02125</name>
</gene>
<dbReference type="AlphaFoldDB" id="A0A2B5H6T4"/>
<proteinExistence type="predicted"/>
<reference evidence="1 2" key="1">
    <citation type="submission" date="2017-09" db="EMBL/GenBank/DDBJ databases">
        <title>Large-scale bioinformatics analysis of Bacillus genomes uncovers conserved roles of natural products in bacterial physiology.</title>
        <authorList>
            <consortium name="Agbiome Team Llc"/>
            <person name="Bleich R.M."/>
            <person name="Grubbs K.J."/>
            <person name="Santa Maria K.C."/>
            <person name="Allen S.E."/>
            <person name="Farag S."/>
            <person name="Shank E.A."/>
            <person name="Bowers A."/>
        </authorList>
    </citation>
    <scope>NUCLEOTIDE SEQUENCE [LARGE SCALE GENOMIC DNA]</scope>
    <source>
        <strain evidence="1 2">AFS009893</strain>
    </source>
</reference>
<dbReference type="EMBL" id="NUDP01000005">
    <property type="protein sequence ID" value="PEM73279.1"/>
    <property type="molecule type" value="Genomic_DNA"/>
</dbReference>
<dbReference type="Proteomes" id="UP000219775">
    <property type="component" value="Unassembled WGS sequence"/>
</dbReference>
<sequence length="156" mass="18156">MRIHVDDQEIREDLYLVVLKIFNSGNEAIKKDDFEKDILIKFTDGYRNSKVFDAEIYLTTPSDIQCDLYNQEYGKQLGFKPILLNPGEGLTIKLLVSKYDKISIKSRIVGGTIIRSIKKDKKWFFNKMNSNFVFILFLVLFILNMIYSIVSKLNKG</sequence>
<dbReference type="RefSeq" id="WP_098128828.1">
    <property type="nucleotide sequence ID" value="NZ_NUDP01000005.1"/>
</dbReference>